<gene>
    <name evidence="7" type="ORF">M5K25_014827</name>
</gene>
<dbReference type="PANTHER" id="PTHR31973:SF195">
    <property type="entry name" value="MUDR FAMILY TRANSPOSASE"/>
    <property type="match status" value="1"/>
</dbReference>
<evidence type="ECO:0000256" key="2">
    <source>
        <dbReference type="ARBA" id="ARBA00022771"/>
    </source>
</evidence>
<dbReference type="GO" id="GO:0008270">
    <property type="term" value="F:zinc ion binding"/>
    <property type="evidence" value="ECO:0007669"/>
    <property type="project" value="UniProtKB-KW"/>
</dbReference>
<evidence type="ECO:0000256" key="5">
    <source>
        <dbReference type="SAM" id="MobiDB-lite"/>
    </source>
</evidence>
<dbReference type="SMART" id="SM00575">
    <property type="entry name" value="ZnF_PMZ"/>
    <property type="match status" value="1"/>
</dbReference>
<feature type="domain" description="SWIM-type" evidence="6">
    <location>
        <begin position="135"/>
        <end position="170"/>
    </location>
</feature>
<evidence type="ECO:0000256" key="1">
    <source>
        <dbReference type="ARBA" id="ARBA00022723"/>
    </source>
</evidence>
<sequence length="517" mass="58654">MSYFNRMMNHIRTAKQEAYDWLIQRDVSKWSLLFDNGCRYSIMTTNASECFNGVLKRARGLPIQGLVMAIYYNLVSLFMRRSTDVEKWLQVGESEFVPRTMTTLQRAEREARRCLEPVTINRREFEVVDTSCRPHKVEILTTDTCTCTCMKPQLYHVPCIHVLAIAGHRRWNHNNFVSKYFTLKLYKATYSGLFHVVPPKDFWPNFSEQEGIMPLIAPAFRRRVGRPRSNRYRNTMDEVPSISNRSCGHCKNKGHNIATCPFNPSSSRLCYPQARQTYIAMADRSRRGRSGRRTSEATTTTNNLPVQTSITSLGASHRAHDPDQASPLVAATHLRMAREWPIECPRMIYADYDIRSSAIVEPLAEGDGQNASSLQLAIDQVAELSSRVQQSVYIDYTTFDTRTGEQIETGEQRPGSYRAQGPRRSTSEASSRSMGSRQREPAQGDLPRHSMYTPSIHYDATGAGPSTHTWSTYSGQGTAPGDVYYDTQSQQPTTYSLFPMDIPEWMSSVGLPSSPTQ</sequence>
<reference evidence="7 8" key="1">
    <citation type="journal article" date="2024" name="Plant Biotechnol. J.">
        <title>Dendrobium thyrsiflorum genome and its molecular insights into genes involved in important horticultural traits.</title>
        <authorList>
            <person name="Chen B."/>
            <person name="Wang J.Y."/>
            <person name="Zheng P.J."/>
            <person name="Li K.L."/>
            <person name="Liang Y.M."/>
            <person name="Chen X.F."/>
            <person name="Zhang C."/>
            <person name="Zhao X."/>
            <person name="He X."/>
            <person name="Zhang G.Q."/>
            <person name="Liu Z.J."/>
            <person name="Xu Q."/>
        </authorList>
    </citation>
    <scope>NUCLEOTIDE SEQUENCE [LARGE SCALE GENOMIC DNA]</scope>
    <source>
        <strain evidence="7">GZMU011</strain>
    </source>
</reference>
<keyword evidence="1" id="KW-0479">Metal-binding</keyword>
<keyword evidence="8" id="KW-1185">Reference proteome</keyword>
<evidence type="ECO:0000256" key="3">
    <source>
        <dbReference type="ARBA" id="ARBA00022833"/>
    </source>
</evidence>
<feature type="region of interest" description="Disordered" evidence="5">
    <location>
        <begin position="282"/>
        <end position="307"/>
    </location>
</feature>
<dbReference type="Proteomes" id="UP001552299">
    <property type="component" value="Unassembled WGS sequence"/>
</dbReference>
<dbReference type="PROSITE" id="PS50966">
    <property type="entry name" value="ZF_SWIM"/>
    <property type="match status" value="1"/>
</dbReference>
<organism evidence="7 8">
    <name type="scientific">Dendrobium thyrsiflorum</name>
    <name type="common">Pinecone-like raceme dendrobium</name>
    <name type="synonym">Orchid</name>
    <dbReference type="NCBI Taxonomy" id="117978"/>
    <lineage>
        <taxon>Eukaryota</taxon>
        <taxon>Viridiplantae</taxon>
        <taxon>Streptophyta</taxon>
        <taxon>Embryophyta</taxon>
        <taxon>Tracheophyta</taxon>
        <taxon>Spermatophyta</taxon>
        <taxon>Magnoliopsida</taxon>
        <taxon>Liliopsida</taxon>
        <taxon>Asparagales</taxon>
        <taxon>Orchidaceae</taxon>
        <taxon>Epidendroideae</taxon>
        <taxon>Malaxideae</taxon>
        <taxon>Dendrobiinae</taxon>
        <taxon>Dendrobium</taxon>
    </lineage>
</organism>
<evidence type="ECO:0000313" key="7">
    <source>
        <dbReference type="EMBL" id="KAL0914478.1"/>
    </source>
</evidence>
<dbReference type="EMBL" id="JANQDX010000012">
    <property type="protein sequence ID" value="KAL0914478.1"/>
    <property type="molecule type" value="Genomic_DNA"/>
</dbReference>
<evidence type="ECO:0000259" key="6">
    <source>
        <dbReference type="PROSITE" id="PS50966"/>
    </source>
</evidence>
<dbReference type="AlphaFoldDB" id="A0ABD0UNQ5"/>
<evidence type="ECO:0000256" key="4">
    <source>
        <dbReference type="PROSITE-ProRule" id="PRU00325"/>
    </source>
</evidence>
<feature type="region of interest" description="Disordered" evidence="5">
    <location>
        <begin position="404"/>
        <end position="469"/>
    </location>
</feature>
<name>A0ABD0UNQ5_DENTH</name>
<dbReference type="InterPro" id="IPR006564">
    <property type="entry name" value="Znf_PMZ"/>
</dbReference>
<comment type="caution">
    <text evidence="7">The sequence shown here is derived from an EMBL/GenBank/DDBJ whole genome shotgun (WGS) entry which is preliminary data.</text>
</comment>
<protein>
    <recommendedName>
        <fullName evidence="6">SWIM-type domain-containing protein</fullName>
    </recommendedName>
</protein>
<proteinExistence type="predicted"/>
<dbReference type="Pfam" id="PF04434">
    <property type="entry name" value="SWIM"/>
    <property type="match status" value="1"/>
</dbReference>
<feature type="compositionally biased region" description="Polar residues" evidence="5">
    <location>
        <begin position="423"/>
        <end position="436"/>
    </location>
</feature>
<dbReference type="InterPro" id="IPR007527">
    <property type="entry name" value="Znf_SWIM"/>
</dbReference>
<keyword evidence="3" id="KW-0862">Zinc</keyword>
<accession>A0ABD0UNQ5</accession>
<keyword evidence="2 4" id="KW-0863">Zinc-finger</keyword>
<dbReference type="PANTHER" id="PTHR31973">
    <property type="entry name" value="POLYPROTEIN, PUTATIVE-RELATED"/>
    <property type="match status" value="1"/>
</dbReference>
<feature type="compositionally biased region" description="Basic and acidic residues" evidence="5">
    <location>
        <begin position="437"/>
        <end position="448"/>
    </location>
</feature>
<evidence type="ECO:0000313" key="8">
    <source>
        <dbReference type="Proteomes" id="UP001552299"/>
    </source>
</evidence>